<dbReference type="AlphaFoldDB" id="A0A839TQJ7"/>
<comment type="caution">
    <text evidence="1">The sequence shown here is derived from an EMBL/GenBank/DDBJ whole genome shotgun (WGS) entry which is preliminary data.</text>
</comment>
<proteinExistence type="predicted"/>
<dbReference type="InterPro" id="IPR008792">
    <property type="entry name" value="PQQD"/>
</dbReference>
<dbReference type="InterPro" id="IPR041881">
    <property type="entry name" value="PqqD_sf"/>
</dbReference>
<organism evidence="1 2">
    <name type="scientific">Paenibacillus rhizosphaerae</name>
    <dbReference type="NCBI Taxonomy" id="297318"/>
    <lineage>
        <taxon>Bacteria</taxon>
        <taxon>Bacillati</taxon>
        <taxon>Bacillota</taxon>
        <taxon>Bacilli</taxon>
        <taxon>Bacillales</taxon>
        <taxon>Paenibacillaceae</taxon>
        <taxon>Paenibacillus</taxon>
    </lineage>
</organism>
<dbReference type="Pfam" id="PF05402">
    <property type="entry name" value="PqqD"/>
    <property type="match status" value="1"/>
</dbReference>
<gene>
    <name evidence="1" type="ORF">FHS19_003710</name>
</gene>
<dbReference type="EMBL" id="JACHXJ010000003">
    <property type="protein sequence ID" value="MBB3129035.1"/>
    <property type="molecule type" value="Genomic_DNA"/>
</dbReference>
<name>A0A839TQJ7_9BACL</name>
<evidence type="ECO:0000313" key="2">
    <source>
        <dbReference type="Proteomes" id="UP000517523"/>
    </source>
</evidence>
<evidence type="ECO:0000313" key="1">
    <source>
        <dbReference type="EMBL" id="MBB3129035.1"/>
    </source>
</evidence>
<dbReference type="NCBIfam" id="NF033536">
    <property type="entry name" value="lasso_PqqD_Bac"/>
    <property type="match status" value="1"/>
</dbReference>
<dbReference type="RefSeq" id="WP_183583276.1">
    <property type="nucleotide sequence ID" value="NZ_JACHXJ010000003.1"/>
</dbReference>
<sequence>MSTAEIAAANIISQSPGYLVSDMDGEKVMLSIETGKYYNLGQIGGRIWELIAAPISLTDLVAQLVEEYDIGPEACEQQVHPFLNKLAAESLIQVRNGHELE</sequence>
<accession>A0A839TQJ7</accession>
<dbReference type="Proteomes" id="UP000517523">
    <property type="component" value="Unassembled WGS sequence"/>
</dbReference>
<dbReference type="Gene3D" id="1.10.10.1150">
    <property type="entry name" value="Coenzyme PQQ synthesis protein D (PqqD)"/>
    <property type="match status" value="1"/>
</dbReference>
<reference evidence="1 2" key="1">
    <citation type="submission" date="2020-08" db="EMBL/GenBank/DDBJ databases">
        <title>Genomic Encyclopedia of Type Strains, Phase III (KMG-III): the genomes of soil and plant-associated and newly described type strains.</title>
        <authorList>
            <person name="Whitman W."/>
        </authorList>
    </citation>
    <scope>NUCLEOTIDE SEQUENCE [LARGE SCALE GENOMIC DNA]</scope>
    <source>
        <strain evidence="1 2">CECT 5831</strain>
    </source>
</reference>
<protein>
    <submittedName>
        <fullName evidence="1">Uncharacterized protein</fullName>
    </submittedName>
</protein>